<evidence type="ECO:0000313" key="6">
    <source>
        <dbReference type="EMBL" id="GBN38836.1"/>
    </source>
</evidence>
<dbReference type="Proteomes" id="UP000499080">
    <property type="component" value="Unassembled WGS sequence"/>
</dbReference>
<dbReference type="Pfam" id="PF10545">
    <property type="entry name" value="MADF_DNA_bdg"/>
    <property type="match status" value="1"/>
</dbReference>
<feature type="domain" description="BESS" evidence="5">
    <location>
        <begin position="330"/>
        <end position="369"/>
    </location>
</feature>
<dbReference type="GO" id="GO:0005667">
    <property type="term" value="C:transcription regulator complex"/>
    <property type="evidence" value="ECO:0007669"/>
    <property type="project" value="TreeGrafter"/>
</dbReference>
<dbReference type="InterPro" id="IPR039353">
    <property type="entry name" value="TF_Adf1"/>
</dbReference>
<evidence type="ECO:0008006" key="8">
    <source>
        <dbReference type="Google" id="ProtNLM"/>
    </source>
</evidence>
<dbReference type="GO" id="GO:0003677">
    <property type="term" value="F:DNA binding"/>
    <property type="evidence" value="ECO:0007669"/>
    <property type="project" value="InterPro"/>
</dbReference>
<keyword evidence="3" id="KW-0812">Transmembrane</keyword>
<keyword evidence="3" id="KW-0472">Membrane</keyword>
<evidence type="ECO:0000256" key="1">
    <source>
        <dbReference type="PROSITE-ProRule" id="PRU00371"/>
    </source>
</evidence>
<dbReference type="GO" id="GO:0005634">
    <property type="term" value="C:nucleus"/>
    <property type="evidence" value="ECO:0007669"/>
    <property type="project" value="UniProtKB-SubCell"/>
</dbReference>
<organism evidence="6 7">
    <name type="scientific">Araneus ventricosus</name>
    <name type="common">Orbweaver spider</name>
    <name type="synonym">Epeira ventricosa</name>
    <dbReference type="NCBI Taxonomy" id="182803"/>
    <lineage>
        <taxon>Eukaryota</taxon>
        <taxon>Metazoa</taxon>
        <taxon>Ecdysozoa</taxon>
        <taxon>Arthropoda</taxon>
        <taxon>Chelicerata</taxon>
        <taxon>Arachnida</taxon>
        <taxon>Araneae</taxon>
        <taxon>Araneomorphae</taxon>
        <taxon>Entelegynae</taxon>
        <taxon>Araneoidea</taxon>
        <taxon>Araneidae</taxon>
        <taxon>Araneus</taxon>
    </lineage>
</organism>
<dbReference type="PANTHER" id="PTHR12243">
    <property type="entry name" value="MADF DOMAIN TRANSCRIPTION FACTOR"/>
    <property type="match status" value="1"/>
</dbReference>
<proteinExistence type="predicted"/>
<dbReference type="SMART" id="SM00595">
    <property type="entry name" value="MADF"/>
    <property type="match status" value="1"/>
</dbReference>
<dbReference type="InterPro" id="IPR004210">
    <property type="entry name" value="BESS_motif"/>
</dbReference>
<evidence type="ECO:0000256" key="3">
    <source>
        <dbReference type="SAM" id="Phobius"/>
    </source>
</evidence>
<feature type="domain" description="MADF" evidence="4">
    <location>
        <begin position="159"/>
        <end position="259"/>
    </location>
</feature>
<keyword evidence="3" id="KW-1133">Transmembrane helix</keyword>
<name>A0A4Y2NM63_ARAVE</name>
<evidence type="ECO:0000259" key="4">
    <source>
        <dbReference type="PROSITE" id="PS51029"/>
    </source>
</evidence>
<comment type="caution">
    <text evidence="6">The sequence shown here is derived from an EMBL/GenBank/DDBJ whole genome shotgun (WGS) entry which is preliminary data.</text>
</comment>
<dbReference type="AlphaFoldDB" id="A0A4Y2NM63"/>
<gene>
    <name evidence="6" type="ORF">AVEN_265117_1</name>
</gene>
<evidence type="ECO:0000256" key="2">
    <source>
        <dbReference type="SAM" id="MobiDB-lite"/>
    </source>
</evidence>
<protein>
    <recommendedName>
        <fullName evidence="8">MADF domain-containing protein</fullName>
    </recommendedName>
</protein>
<accession>A0A4Y2NM63</accession>
<dbReference type="PROSITE" id="PS51031">
    <property type="entry name" value="BESS"/>
    <property type="match status" value="1"/>
</dbReference>
<keyword evidence="7" id="KW-1185">Reference proteome</keyword>
<dbReference type="PANTHER" id="PTHR12243:SF67">
    <property type="entry name" value="COREPRESSOR OF PANGOLIN, ISOFORM A-RELATED"/>
    <property type="match status" value="1"/>
</dbReference>
<dbReference type="InterPro" id="IPR006578">
    <property type="entry name" value="MADF-dom"/>
</dbReference>
<evidence type="ECO:0000313" key="7">
    <source>
        <dbReference type="Proteomes" id="UP000499080"/>
    </source>
</evidence>
<comment type="subcellular location">
    <subcellularLocation>
        <location evidence="1">Nucleus</location>
    </subcellularLocation>
</comment>
<dbReference type="Pfam" id="PF02944">
    <property type="entry name" value="BESS"/>
    <property type="match status" value="1"/>
</dbReference>
<evidence type="ECO:0000259" key="5">
    <source>
        <dbReference type="PROSITE" id="PS51031"/>
    </source>
</evidence>
<dbReference type="OrthoDB" id="8806090at2759"/>
<keyword evidence="1" id="KW-0539">Nucleus</keyword>
<dbReference type="PROSITE" id="PS51029">
    <property type="entry name" value="MADF"/>
    <property type="match status" value="1"/>
</dbReference>
<feature type="region of interest" description="Disordered" evidence="2">
    <location>
        <begin position="272"/>
        <end position="304"/>
    </location>
</feature>
<sequence>MKTKTKLLKVANCIKGIEFAKIQLENLTPEFIGAFPLLIAYFEENQSLLFKEKLSPDDIKTESPLTPYLVTFGCNLYNAKEFALVIDGQITTYCSYFPTAMALLFASYFIFNIEYKADTTLIMEFIQRYYYFYLIEELYLFSYIQDIMENNFNDIDIELLIGEVKKYPEIWNLADKSYCDRTKKRASWANVCRLFSESFDEKSDKEKNEICNKIVKRWRNIRDTYARSLRKKSKSGQAAESTKKYIYAAQLSFLETAGARTATQSSLEETVIEEDTEQQNGLQQKKQKEFSEKSPLYEENSARKRKRDLEASLIQFMKSPVPQPVAAPEPNADRSFFDSILPSIKDFTEDQKLEFRSDVLSIVKRMRKTCLSNNVNFSNTSRHASVSNHTYTIPNLTQPQFPRSFTPLSNFSTNFFPEARSPQIPTNSYSSPNLPSLSTNFVPHPQIPTNLYSSPILSSQPFPQTLSAGCSYISNRYRCGVVQRR</sequence>
<feature type="transmembrane region" description="Helical" evidence="3">
    <location>
        <begin position="90"/>
        <end position="111"/>
    </location>
</feature>
<dbReference type="GO" id="GO:0006357">
    <property type="term" value="P:regulation of transcription by RNA polymerase II"/>
    <property type="evidence" value="ECO:0007669"/>
    <property type="project" value="TreeGrafter"/>
</dbReference>
<reference evidence="6 7" key="1">
    <citation type="journal article" date="2019" name="Sci. Rep.">
        <title>Orb-weaving spider Araneus ventricosus genome elucidates the spidroin gene catalogue.</title>
        <authorList>
            <person name="Kono N."/>
            <person name="Nakamura H."/>
            <person name="Ohtoshi R."/>
            <person name="Moran D.A.P."/>
            <person name="Shinohara A."/>
            <person name="Yoshida Y."/>
            <person name="Fujiwara M."/>
            <person name="Mori M."/>
            <person name="Tomita M."/>
            <person name="Arakawa K."/>
        </authorList>
    </citation>
    <scope>NUCLEOTIDE SEQUENCE [LARGE SCALE GENOMIC DNA]</scope>
</reference>
<feature type="compositionally biased region" description="Basic and acidic residues" evidence="2">
    <location>
        <begin position="286"/>
        <end position="304"/>
    </location>
</feature>
<dbReference type="EMBL" id="BGPR01009249">
    <property type="protein sequence ID" value="GBN38836.1"/>
    <property type="molecule type" value="Genomic_DNA"/>
</dbReference>